<proteinExistence type="predicted"/>
<dbReference type="InterPro" id="IPR005111">
    <property type="entry name" value="MoeA_C_domain_IV"/>
</dbReference>
<dbReference type="Gene3D" id="3.90.105.10">
    <property type="entry name" value="Molybdopterin biosynthesis moea protein, domain 2"/>
    <property type="match status" value="1"/>
</dbReference>
<protein>
    <submittedName>
        <fullName evidence="5">Molybdopterin molybdenumtransferase MoeA</fullName>
    </submittedName>
</protein>
<dbReference type="EMBL" id="DQVM01000093">
    <property type="protein sequence ID" value="HIQ29867.1"/>
    <property type="molecule type" value="Genomic_DNA"/>
</dbReference>
<organism evidence="5 6">
    <name type="scientific">Caldiarchaeum subterraneum</name>
    <dbReference type="NCBI Taxonomy" id="311458"/>
    <lineage>
        <taxon>Archaea</taxon>
        <taxon>Nitrososphaerota</taxon>
        <taxon>Candidatus Caldarchaeales</taxon>
        <taxon>Candidatus Caldarchaeaceae</taxon>
        <taxon>Candidatus Caldarchaeum</taxon>
    </lineage>
</organism>
<sequence length="412" mass="45495">MLRRVERFIPVDEALELLLRHVDFLGAEEIEASKALGRVLAEDIHADGDYPPYDASHMDGFALNHRDTVRASPENPVKLKVIGHVTAGKRPEPRLKPGSALRILTGAYLPEGADCVVPQEEVETIDGGYIMVKRPVKPGENIDPAAGDVKRGELVLKRGRVLKPIDVAFLHHLRRWRVKVAKRPRVGLLVVGDELTDSTTEAAEGRVFNTHRLLIEPLTSQLGCEVNYLGIVGDDPTAVANKLEESITRFDALLTIGGSSVSERDATYLALTKLDADVFVQGLKLQPGRVGGFAVVGGRPVILLPGLVLSTVNVFIFLAYPMLRKMLGREPKHYESRIRATLQDEVRFSKWVDFKKVVWVGLREEDGEYICYPNLGESSRMKILANSGGYILVGEHVAKINKGEKVLVHMLG</sequence>
<feature type="transmembrane region" description="Helical" evidence="3">
    <location>
        <begin position="302"/>
        <end position="323"/>
    </location>
</feature>
<dbReference type="InterPro" id="IPR038987">
    <property type="entry name" value="MoeA-like"/>
</dbReference>
<dbReference type="SMART" id="SM00852">
    <property type="entry name" value="MoCF_biosynth"/>
    <property type="match status" value="1"/>
</dbReference>
<evidence type="ECO:0000256" key="3">
    <source>
        <dbReference type="SAM" id="Phobius"/>
    </source>
</evidence>
<comment type="pathway">
    <text evidence="1">Cofactor biosynthesis; molybdopterin biosynthesis.</text>
</comment>
<name>A0A833E9W9_CALS0</name>
<dbReference type="SUPFAM" id="SSF63867">
    <property type="entry name" value="MoeA C-terminal domain-like"/>
    <property type="match status" value="1"/>
</dbReference>
<dbReference type="InterPro" id="IPR001453">
    <property type="entry name" value="MoaB/Mog_dom"/>
</dbReference>
<dbReference type="PANTHER" id="PTHR10192">
    <property type="entry name" value="MOLYBDOPTERIN BIOSYNTHESIS PROTEIN"/>
    <property type="match status" value="1"/>
</dbReference>
<dbReference type="NCBIfam" id="NF045515">
    <property type="entry name" value="Glp_gephyrin"/>
    <property type="match status" value="1"/>
</dbReference>
<dbReference type="Pfam" id="PF03453">
    <property type="entry name" value="MoeA_N"/>
    <property type="match status" value="1"/>
</dbReference>
<keyword evidence="2" id="KW-0501">Molybdenum cofactor biosynthesis</keyword>
<dbReference type="InterPro" id="IPR036135">
    <property type="entry name" value="MoeA_linker/N_sf"/>
</dbReference>
<evidence type="ECO:0000256" key="2">
    <source>
        <dbReference type="ARBA" id="ARBA00023150"/>
    </source>
</evidence>
<comment type="caution">
    <text evidence="5">The sequence shown here is derived from an EMBL/GenBank/DDBJ whole genome shotgun (WGS) entry which is preliminary data.</text>
</comment>
<keyword evidence="3" id="KW-1133">Transmembrane helix</keyword>
<evidence type="ECO:0000313" key="6">
    <source>
        <dbReference type="Proteomes" id="UP000608579"/>
    </source>
</evidence>
<evidence type="ECO:0000313" key="5">
    <source>
        <dbReference type="EMBL" id="HIQ29867.1"/>
    </source>
</evidence>
<dbReference type="CDD" id="cd00887">
    <property type="entry name" value="MoeA"/>
    <property type="match status" value="1"/>
</dbReference>
<gene>
    <name evidence="5" type="ORF">EYH45_04810</name>
</gene>
<keyword evidence="3" id="KW-0812">Transmembrane</keyword>
<keyword evidence="3" id="KW-0472">Membrane</keyword>
<dbReference type="Gene3D" id="2.170.190.11">
    <property type="entry name" value="Molybdopterin biosynthesis moea protein, domain 3"/>
    <property type="match status" value="1"/>
</dbReference>
<dbReference type="GO" id="GO:0006777">
    <property type="term" value="P:Mo-molybdopterin cofactor biosynthetic process"/>
    <property type="evidence" value="ECO:0007669"/>
    <property type="project" value="UniProtKB-KW"/>
</dbReference>
<dbReference type="Gene3D" id="3.40.980.10">
    <property type="entry name" value="MoaB/Mog-like domain"/>
    <property type="match status" value="1"/>
</dbReference>
<dbReference type="SUPFAM" id="SSF63882">
    <property type="entry name" value="MoeA N-terminal region -like"/>
    <property type="match status" value="1"/>
</dbReference>
<keyword evidence="5" id="KW-0808">Transferase</keyword>
<dbReference type="AlphaFoldDB" id="A0A833E9W9"/>
<dbReference type="InterPro" id="IPR005110">
    <property type="entry name" value="MoeA_linker/N"/>
</dbReference>
<dbReference type="Pfam" id="PF03454">
    <property type="entry name" value="MoeA_C"/>
    <property type="match status" value="1"/>
</dbReference>
<dbReference type="InterPro" id="IPR036688">
    <property type="entry name" value="MoeA_C_domain_IV_sf"/>
</dbReference>
<accession>A0A833E9W9</accession>
<dbReference type="GO" id="GO:0061599">
    <property type="term" value="F:molybdopterin molybdotransferase activity"/>
    <property type="evidence" value="ECO:0007669"/>
    <property type="project" value="TreeGrafter"/>
</dbReference>
<evidence type="ECO:0000256" key="1">
    <source>
        <dbReference type="ARBA" id="ARBA00005046"/>
    </source>
</evidence>
<reference evidence="5" key="1">
    <citation type="journal article" date="2020" name="ISME J.">
        <title>Gammaproteobacteria mediating utilization of methyl-, sulfur- and petroleum organic compounds in deep ocean hydrothermal plumes.</title>
        <authorList>
            <person name="Zhou Z."/>
            <person name="Liu Y."/>
            <person name="Pan J."/>
            <person name="Cron B.R."/>
            <person name="Toner B.M."/>
            <person name="Anantharaman K."/>
            <person name="Breier J.A."/>
            <person name="Dick G.J."/>
            <person name="Li M."/>
        </authorList>
    </citation>
    <scope>NUCLEOTIDE SEQUENCE</scope>
    <source>
        <strain evidence="5">SZUA-1515</strain>
    </source>
</reference>
<dbReference type="GO" id="GO:0005829">
    <property type="term" value="C:cytosol"/>
    <property type="evidence" value="ECO:0007669"/>
    <property type="project" value="TreeGrafter"/>
</dbReference>
<dbReference type="Gene3D" id="2.40.340.10">
    <property type="entry name" value="MoeA, C-terminal, domain IV"/>
    <property type="match status" value="1"/>
</dbReference>
<feature type="domain" description="MoaB/Mog" evidence="4">
    <location>
        <begin position="187"/>
        <end position="325"/>
    </location>
</feature>
<dbReference type="UniPathway" id="UPA00344"/>
<dbReference type="Pfam" id="PF00994">
    <property type="entry name" value="MoCF_biosynth"/>
    <property type="match status" value="1"/>
</dbReference>
<dbReference type="InterPro" id="IPR036425">
    <property type="entry name" value="MoaB/Mog-like_dom_sf"/>
</dbReference>
<dbReference type="Proteomes" id="UP000608579">
    <property type="component" value="Unassembled WGS sequence"/>
</dbReference>
<evidence type="ECO:0000259" key="4">
    <source>
        <dbReference type="SMART" id="SM00852"/>
    </source>
</evidence>
<dbReference type="PANTHER" id="PTHR10192:SF5">
    <property type="entry name" value="GEPHYRIN"/>
    <property type="match status" value="1"/>
</dbReference>
<dbReference type="SUPFAM" id="SSF53218">
    <property type="entry name" value="Molybdenum cofactor biosynthesis proteins"/>
    <property type="match status" value="1"/>
</dbReference>